<gene>
    <name evidence="2" type="ORF">U0070_024940</name>
</gene>
<dbReference type="AlphaFoldDB" id="A0AAW0ITF4"/>
<organism evidence="2 3">
    <name type="scientific">Myodes glareolus</name>
    <name type="common">Bank vole</name>
    <name type="synonym">Clethrionomys glareolus</name>
    <dbReference type="NCBI Taxonomy" id="447135"/>
    <lineage>
        <taxon>Eukaryota</taxon>
        <taxon>Metazoa</taxon>
        <taxon>Chordata</taxon>
        <taxon>Craniata</taxon>
        <taxon>Vertebrata</taxon>
        <taxon>Euteleostomi</taxon>
        <taxon>Mammalia</taxon>
        <taxon>Eutheria</taxon>
        <taxon>Euarchontoglires</taxon>
        <taxon>Glires</taxon>
        <taxon>Rodentia</taxon>
        <taxon>Myomorpha</taxon>
        <taxon>Muroidea</taxon>
        <taxon>Cricetidae</taxon>
        <taxon>Arvicolinae</taxon>
        <taxon>Myodes</taxon>
    </lineage>
</organism>
<evidence type="ECO:0000256" key="1">
    <source>
        <dbReference type="SAM" id="MobiDB-lite"/>
    </source>
</evidence>
<feature type="region of interest" description="Disordered" evidence="1">
    <location>
        <begin position="217"/>
        <end position="246"/>
    </location>
</feature>
<feature type="compositionally biased region" description="Polar residues" evidence="1">
    <location>
        <begin position="217"/>
        <end position="227"/>
    </location>
</feature>
<comment type="caution">
    <text evidence="2">The sequence shown here is derived from an EMBL/GenBank/DDBJ whole genome shotgun (WGS) entry which is preliminary data.</text>
</comment>
<keyword evidence="3" id="KW-1185">Reference proteome</keyword>
<sequence length="329" mass="34737">MSWLLPARGIDLNRPGRCSHFGHLPADCIAANRPPAATPPPLEMAAADIILAAMDAAAIPVPVKPMAVRTTGSSRIQQKLGNGEEPTTKHKDHTASQQAQETYQLLMQHLRVFLGRDGVDTEGLGQEAQFPAHASAEVYLPNMHIAAMQLYSDGEVGRSVGVTSSCLEGHLPADCIVATMLPAATPPPLEMAAADISLAAMDAAAIPVPVKPMAVRTTGSSRIQQKLGSGEEPTTKHKAHTASQQAQETYQLLMQHLRVFLGRDGVGTEGAAGLSVSSKVLLGSAGSALVANADRNAEETPPSVFNPESHQLTSGNDLSSWDVQDLLFW</sequence>
<dbReference type="EMBL" id="JBBHLL010000095">
    <property type="protein sequence ID" value="KAK7817466.1"/>
    <property type="molecule type" value="Genomic_DNA"/>
</dbReference>
<protein>
    <submittedName>
        <fullName evidence="2">Uncharacterized protein</fullName>
    </submittedName>
</protein>
<evidence type="ECO:0000313" key="3">
    <source>
        <dbReference type="Proteomes" id="UP001488838"/>
    </source>
</evidence>
<accession>A0AAW0ITF4</accession>
<evidence type="ECO:0000313" key="2">
    <source>
        <dbReference type="EMBL" id="KAK7817466.1"/>
    </source>
</evidence>
<proteinExistence type="predicted"/>
<feature type="region of interest" description="Disordered" evidence="1">
    <location>
        <begin position="70"/>
        <end position="94"/>
    </location>
</feature>
<dbReference type="Proteomes" id="UP001488838">
    <property type="component" value="Unassembled WGS sequence"/>
</dbReference>
<reference evidence="2 3" key="1">
    <citation type="journal article" date="2023" name="bioRxiv">
        <title>Conserved and derived expression patterns and positive selection on dental genes reveal complex evolutionary context of ever-growing rodent molars.</title>
        <authorList>
            <person name="Calamari Z.T."/>
            <person name="Song A."/>
            <person name="Cohen E."/>
            <person name="Akter M."/>
            <person name="Roy R.D."/>
            <person name="Hallikas O."/>
            <person name="Christensen M.M."/>
            <person name="Li P."/>
            <person name="Marangoni P."/>
            <person name="Jernvall J."/>
            <person name="Klein O.D."/>
        </authorList>
    </citation>
    <scope>NUCLEOTIDE SEQUENCE [LARGE SCALE GENOMIC DNA]</scope>
    <source>
        <strain evidence="2">V071</strain>
    </source>
</reference>
<feature type="compositionally biased region" description="Polar residues" evidence="1">
    <location>
        <begin position="70"/>
        <end position="80"/>
    </location>
</feature>
<name>A0AAW0ITF4_MYOGA</name>